<feature type="region of interest" description="Disordered" evidence="1">
    <location>
        <begin position="1"/>
        <end position="43"/>
    </location>
</feature>
<evidence type="ECO:0000313" key="4">
    <source>
        <dbReference type="Proteomes" id="UP000245119"/>
    </source>
</evidence>
<feature type="compositionally biased region" description="Pro residues" evidence="1">
    <location>
        <begin position="1"/>
        <end position="13"/>
    </location>
</feature>
<feature type="transmembrane region" description="Helical" evidence="2">
    <location>
        <begin position="205"/>
        <end position="225"/>
    </location>
</feature>
<keyword evidence="4" id="KW-1185">Reference proteome</keyword>
<evidence type="ECO:0000256" key="1">
    <source>
        <dbReference type="SAM" id="MobiDB-lite"/>
    </source>
</evidence>
<evidence type="ECO:0000256" key="2">
    <source>
        <dbReference type="SAM" id="Phobius"/>
    </source>
</evidence>
<keyword evidence="2" id="KW-1133">Transmembrane helix</keyword>
<dbReference type="EMBL" id="PZQS01000006">
    <property type="protein sequence ID" value="PVD28940.1"/>
    <property type="molecule type" value="Genomic_DNA"/>
</dbReference>
<reference evidence="3 4" key="1">
    <citation type="submission" date="2018-04" db="EMBL/GenBank/DDBJ databases">
        <title>The genome of golden apple snail Pomacea canaliculata provides insight into stress tolerance and invasive adaptation.</title>
        <authorList>
            <person name="Liu C."/>
            <person name="Liu B."/>
            <person name="Ren Y."/>
            <person name="Zhang Y."/>
            <person name="Wang H."/>
            <person name="Li S."/>
            <person name="Jiang F."/>
            <person name="Yin L."/>
            <person name="Zhang G."/>
            <person name="Qian W."/>
            <person name="Fan W."/>
        </authorList>
    </citation>
    <scope>NUCLEOTIDE SEQUENCE [LARGE SCALE GENOMIC DNA]</scope>
    <source>
        <strain evidence="3">SZHN2017</strain>
        <tissue evidence="3">Muscle</tissue>
    </source>
</reference>
<proteinExistence type="predicted"/>
<keyword evidence="2" id="KW-0472">Membrane</keyword>
<organism evidence="3 4">
    <name type="scientific">Pomacea canaliculata</name>
    <name type="common">Golden apple snail</name>
    <dbReference type="NCBI Taxonomy" id="400727"/>
    <lineage>
        <taxon>Eukaryota</taxon>
        <taxon>Metazoa</taxon>
        <taxon>Spiralia</taxon>
        <taxon>Lophotrochozoa</taxon>
        <taxon>Mollusca</taxon>
        <taxon>Gastropoda</taxon>
        <taxon>Caenogastropoda</taxon>
        <taxon>Architaenioglossa</taxon>
        <taxon>Ampullarioidea</taxon>
        <taxon>Ampullariidae</taxon>
        <taxon>Pomacea</taxon>
    </lineage>
</organism>
<comment type="caution">
    <text evidence="3">The sequence shown here is derived from an EMBL/GenBank/DDBJ whole genome shotgun (WGS) entry which is preliminary data.</text>
</comment>
<dbReference type="Proteomes" id="UP000245119">
    <property type="component" value="Linkage Group LG6"/>
</dbReference>
<evidence type="ECO:0000313" key="3">
    <source>
        <dbReference type="EMBL" id="PVD28940.1"/>
    </source>
</evidence>
<name>A0A2T7P691_POMCA</name>
<sequence>MPGSYSPPSPPLPTRISKDRMSDTPQDAKITQRHPPHKLPPWNVPLSMDTSQNLTKKNLGSHLHAIVWKQTKLRGPRNNEKINRMGSPRQNGDWSCVRTRLSADSWATCLSCEGKHGQVGYHWLPTAFVFTCAVDDVSYLSVDTETKMQRVEESPDPAYSFQAFYLEYVISRGSPKERRLETCEIQTSCVFAHRPEIGARRNPRFISYFTLGAGVVFVTRTWAWAPQKKRKNNRKQKCKG</sequence>
<keyword evidence="2" id="KW-0812">Transmembrane</keyword>
<gene>
    <name evidence="3" type="ORF">C0Q70_11536</name>
</gene>
<protein>
    <submittedName>
        <fullName evidence="3">Uncharacterized protein</fullName>
    </submittedName>
</protein>
<dbReference type="AlphaFoldDB" id="A0A2T7P691"/>
<accession>A0A2T7P691</accession>